<dbReference type="InterPro" id="IPR046252">
    <property type="entry name" value="DUF6285"/>
</dbReference>
<dbReference type="EMBL" id="CAESGF010000018">
    <property type="protein sequence ID" value="CAB4364777.1"/>
    <property type="molecule type" value="Genomic_DNA"/>
</dbReference>
<evidence type="ECO:0000313" key="4">
    <source>
        <dbReference type="EMBL" id="CAB4848065.1"/>
    </source>
</evidence>
<dbReference type="EMBL" id="CAFBMT010000001">
    <property type="protein sequence ID" value="CAB4908781.1"/>
    <property type="molecule type" value="Genomic_DNA"/>
</dbReference>
<accession>A0A6J6A6K5</accession>
<dbReference type="EMBL" id="CAFBIY010000023">
    <property type="protein sequence ID" value="CAB4848065.1"/>
    <property type="molecule type" value="Genomic_DNA"/>
</dbReference>
<evidence type="ECO:0000313" key="3">
    <source>
        <dbReference type="EMBL" id="CAB4746380.1"/>
    </source>
</evidence>
<dbReference type="Pfam" id="PF19802">
    <property type="entry name" value="DUF6285"/>
    <property type="match status" value="1"/>
</dbReference>
<reference evidence="2" key="1">
    <citation type="submission" date="2020-05" db="EMBL/GenBank/DDBJ databases">
        <authorList>
            <person name="Chiriac C."/>
            <person name="Salcher M."/>
            <person name="Ghai R."/>
            <person name="Kavagutti S V."/>
        </authorList>
    </citation>
    <scope>NUCLEOTIDE SEQUENCE</scope>
</reference>
<dbReference type="AlphaFoldDB" id="A0A6J6A6K5"/>
<sequence>MIPHDSPSAEQLVEAVREWLQRDVLTSTQGSVQFHTRVAINVLAMVERELQLGPTQAAVHQQRLATLGSADDADLAARIRDGELDHRLPEVRELVWASVRDKLAVANPKYLDAPG</sequence>
<feature type="domain" description="DUF6285" evidence="1">
    <location>
        <begin position="27"/>
        <end position="110"/>
    </location>
</feature>
<dbReference type="EMBL" id="CAFBOL010000017">
    <property type="protein sequence ID" value="CAB4983519.1"/>
    <property type="molecule type" value="Genomic_DNA"/>
</dbReference>
<gene>
    <name evidence="3" type="ORF">UFOPK2656_03257</name>
    <name evidence="4" type="ORF">UFOPK3267_00618</name>
    <name evidence="5" type="ORF">UFOPK3651_00005</name>
    <name evidence="6" type="ORF">UFOPK3931_00959</name>
    <name evidence="2" type="ORF">UFOPK4189_02537</name>
</gene>
<proteinExistence type="predicted"/>
<name>A0A6J6A6K5_9ZZZZ</name>
<organism evidence="2">
    <name type="scientific">freshwater metagenome</name>
    <dbReference type="NCBI Taxonomy" id="449393"/>
    <lineage>
        <taxon>unclassified sequences</taxon>
        <taxon>metagenomes</taxon>
        <taxon>ecological metagenomes</taxon>
    </lineage>
</organism>
<evidence type="ECO:0000313" key="2">
    <source>
        <dbReference type="EMBL" id="CAB4364777.1"/>
    </source>
</evidence>
<dbReference type="EMBL" id="CAEZYF010000033">
    <property type="protein sequence ID" value="CAB4746380.1"/>
    <property type="molecule type" value="Genomic_DNA"/>
</dbReference>
<evidence type="ECO:0000313" key="6">
    <source>
        <dbReference type="EMBL" id="CAB4983519.1"/>
    </source>
</evidence>
<evidence type="ECO:0000259" key="1">
    <source>
        <dbReference type="Pfam" id="PF19802"/>
    </source>
</evidence>
<protein>
    <submittedName>
        <fullName evidence="2">Unannotated protein</fullName>
    </submittedName>
</protein>
<evidence type="ECO:0000313" key="5">
    <source>
        <dbReference type="EMBL" id="CAB4908781.1"/>
    </source>
</evidence>